<name>A0A0R0DFW2_9GAMM</name>
<organism evidence="1 2">
    <name type="scientific">Stenotrophomonas chelatiphaga</name>
    <dbReference type="NCBI Taxonomy" id="517011"/>
    <lineage>
        <taxon>Bacteria</taxon>
        <taxon>Pseudomonadati</taxon>
        <taxon>Pseudomonadota</taxon>
        <taxon>Gammaproteobacteria</taxon>
        <taxon>Lysobacterales</taxon>
        <taxon>Lysobacteraceae</taxon>
        <taxon>Stenotrophomonas</taxon>
    </lineage>
</organism>
<dbReference type="EMBL" id="LDJK01000010">
    <property type="protein sequence ID" value="KRG76259.1"/>
    <property type="molecule type" value="Genomic_DNA"/>
</dbReference>
<comment type="caution">
    <text evidence="1">The sequence shown here is derived from an EMBL/GenBank/DDBJ whole genome shotgun (WGS) entry which is preliminary data.</text>
</comment>
<evidence type="ECO:0000313" key="1">
    <source>
        <dbReference type="EMBL" id="KRG76259.1"/>
    </source>
</evidence>
<gene>
    <name evidence="1" type="ORF">ABB28_03820</name>
</gene>
<protein>
    <submittedName>
        <fullName evidence="1">Uncharacterized protein</fullName>
    </submittedName>
</protein>
<sequence>MPKHFTCGGRPIVELDIGDPASELWHASQNIPYAVLARSAPNLAYRTDLDILTNSKKDNAVTGLRNP</sequence>
<dbReference type="Proteomes" id="UP000051386">
    <property type="component" value="Unassembled WGS sequence"/>
</dbReference>
<dbReference type="AlphaFoldDB" id="A0A0R0DFW2"/>
<proteinExistence type="predicted"/>
<evidence type="ECO:0000313" key="2">
    <source>
        <dbReference type="Proteomes" id="UP000051386"/>
    </source>
</evidence>
<reference evidence="1 2" key="1">
    <citation type="submission" date="2015-05" db="EMBL/GenBank/DDBJ databases">
        <title>Genome sequencing and analysis of members of genus Stenotrophomonas.</title>
        <authorList>
            <person name="Patil P.P."/>
            <person name="Midha S."/>
            <person name="Patil P.B."/>
        </authorList>
    </citation>
    <scope>NUCLEOTIDE SEQUENCE [LARGE SCALE GENOMIC DNA]</scope>
    <source>
        <strain evidence="1 2">DSM 21508</strain>
    </source>
</reference>
<keyword evidence="2" id="KW-1185">Reference proteome</keyword>
<accession>A0A0R0DFW2</accession>